<dbReference type="AlphaFoldDB" id="A0AAD8XXQ9"/>
<dbReference type="Gene3D" id="3.10.20.90">
    <property type="entry name" value="Phosphatidylinositol 3-kinase Catalytic Subunit, Chain A, domain 1"/>
    <property type="match status" value="1"/>
</dbReference>
<feature type="domain" description="Ubiquitin-like" evidence="2">
    <location>
        <begin position="477"/>
        <end position="547"/>
    </location>
</feature>
<evidence type="ECO:0000313" key="3">
    <source>
        <dbReference type="EMBL" id="KAK1735819.1"/>
    </source>
</evidence>
<evidence type="ECO:0000256" key="1">
    <source>
        <dbReference type="SAM" id="Coils"/>
    </source>
</evidence>
<dbReference type="SMART" id="SM00213">
    <property type="entry name" value="UBQ"/>
    <property type="match status" value="1"/>
</dbReference>
<organism evidence="3 4">
    <name type="scientific">Skeletonema marinoi</name>
    <dbReference type="NCBI Taxonomy" id="267567"/>
    <lineage>
        <taxon>Eukaryota</taxon>
        <taxon>Sar</taxon>
        <taxon>Stramenopiles</taxon>
        <taxon>Ochrophyta</taxon>
        <taxon>Bacillariophyta</taxon>
        <taxon>Coscinodiscophyceae</taxon>
        <taxon>Thalassiosirophycidae</taxon>
        <taxon>Thalassiosirales</taxon>
        <taxon>Skeletonemataceae</taxon>
        <taxon>Skeletonema</taxon>
        <taxon>Skeletonema marinoi-dohrnii complex</taxon>
    </lineage>
</organism>
<proteinExistence type="predicted"/>
<dbReference type="PROSITE" id="PS50053">
    <property type="entry name" value="UBIQUITIN_2"/>
    <property type="match status" value="1"/>
</dbReference>
<keyword evidence="4" id="KW-1185">Reference proteome</keyword>
<evidence type="ECO:0000313" key="4">
    <source>
        <dbReference type="Proteomes" id="UP001224775"/>
    </source>
</evidence>
<name>A0AAD8XXQ9_9STRA</name>
<dbReference type="InterPro" id="IPR029071">
    <property type="entry name" value="Ubiquitin-like_domsf"/>
</dbReference>
<dbReference type="CDD" id="cd01763">
    <property type="entry name" value="Ubl_SUMO_like"/>
    <property type="match status" value="1"/>
</dbReference>
<dbReference type="InterPro" id="IPR000626">
    <property type="entry name" value="Ubiquitin-like_dom"/>
</dbReference>
<comment type="caution">
    <text evidence="3">The sequence shown here is derived from an EMBL/GenBank/DDBJ whole genome shotgun (WGS) entry which is preliminary data.</text>
</comment>
<sequence length="552" mass="61776">MNLPGRHKRRKTLPTPSPGINDLSVDLCCIIADFLPKTSRTLLAVALTARPARFRKSGWKGQPNAVSKAIISRTMANLPFDSILDELCEEDRAEAELKGKHRALKVCVGDGRERIFRNCLLTKQIKQYYNSRQWEVLDFVDIPVSLASRLSDDDLGAILVCIDAKHKLQQLKLTHCTNIVGHGLEPLRGSTVVEKLDLGLVRQFEAPYLRKGNAPGVMNYELLFDDAKLSEGPVCAIIDSILRRENDSLNRLQYPHKWSVCSSEPHVLVPLYDNDVLRSERMKQLVGEHNIIVNKFTCCLYFGYEDEKDLCSSLEDSLDDESLGLDLVDSCIRCNGDDSFTVCSNCNDIVCYECCDADKCDDCDIIHCPRCRRDNGFENAVTFCESAGFGSDCPSRCSSCRLKSCRNGTNACTECKGEVFDELRDECNTKQVQIDSQNDEMERLRSIIEQMTIQANRVQAQAHVTSNSDAHPIVGIMDVSVMDQGGEVTQYRMKLTTKMGKVFLLHASRRGVDVSDLRFILRGKSILPEDTPESLGLDSNDRIVVALLSSID</sequence>
<reference evidence="3" key="1">
    <citation type="submission" date="2023-06" db="EMBL/GenBank/DDBJ databases">
        <title>Survivors Of The Sea: Transcriptome response of Skeletonema marinoi to long-term dormancy.</title>
        <authorList>
            <person name="Pinder M.I.M."/>
            <person name="Kourtchenko O."/>
            <person name="Robertson E.K."/>
            <person name="Larsson T."/>
            <person name="Maumus F."/>
            <person name="Osuna-Cruz C.M."/>
            <person name="Vancaester E."/>
            <person name="Stenow R."/>
            <person name="Vandepoele K."/>
            <person name="Ploug H."/>
            <person name="Bruchert V."/>
            <person name="Godhe A."/>
            <person name="Topel M."/>
        </authorList>
    </citation>
    <scope>NUCLEOTIDE SEQUENCE</scope>
    <source>
        <strain evidence="3">R05AC</strain>
    </source>
</reference>
<dbReference type="EMBL" id="JATAAI010000032">
    <property type="protein sequence ID" value="KAK1735819.1"/>
    <property type="molecule type" value="Genomic_DNA"/>
</dbReference>
<protein>
    <recommendedName>
        <fullName evidence="2">Ubiquitin-like domain-containing protein</fullName>
    </recommendedName>
</protein>
<gene>
    <name evidence="3" type="ORF">QTG54_013525</name>
</gene>
<dbReference type="Proteomes" id="UP001224775">
    <property type="component" value="Unassembled WGS sequence"/>
</dbReference>
<feature type="coiled-coil region" evidence="1">
    <location>
        <begin position="420"/>
        <end position="461"/>
    </location>
</feature>
<dbReference type="SUPFAM" id="SSF54236">
    <property type="entry name" value="Ubiquitin-like"/>
    <property type="match status" value="1"/>
</dbReference>
<evidence type="ECO:0000259" key="2">
    <source>
        <dbReference type="PROSITE" id="PS50053"/>
    </source>
</evidence>
<accession>A0AAD8XXQ9</accession>
<keyword evidence="1" id="KW-0175">Coiled coil</keyword>